<organism evidence="1 2">
    <name type="scientific">Rhodococcus rhodochrous J45</name>
    <dbReference type="NCBI Taxonomy" id="935266"/>
    <lineage>
        <taxon>Bacteria</taxon>
        <taxon>Bacillati</taxon>
        <taxon>Actinomycetota</taxon>
        <taxon>Actinomycetes</taxon>
        <taxon>Mycobacteriales</taxon>
        <taxon>Nocardiaceae</taxon>
        <taxon>Rhodococcus</taxon>
    </lineage>
</organism>
<evidence type="ECO:0000313" key="1">
    <source>
        <dbReference type="EMBL" id="TWH09973.1"/>
    </source>
</evidence>
<sequence>MKPSAWVRERFGDAAEEFLYAIPLAIHRAHQQALAAHIAGEINANDAYGNTLKVAHHEQLIECTAHLPGVVTRKPADIRSRFELVVLDETAVVLYPWRYAADGWTSRETVKFPKPLSELRRSLFTLTRRRVETQLSFDQIDDDPQDFADEQDALDQLADFGRVVTVAYASNPTGLFDLGLAEVELSDEETGSVSWSHWEPLNRTAEALELRPAPVSMPLTVAAGSGRFDDAPLDELVLAPRTTEPLHMAEKPKTGSDEV</sequence>
<proteinExistence type="predicted"/>
<name>A0A562DK87_RHORH</name>
<protein>
    <submittedName>
        <fullName evidence="1">Uncharacterized protein</fullName>
    </submittedName>
</protein>
<comment type="caution">
    <text evidence="1">The sequence shown here is derived from an EMBL/GenBank/DDBJ whole genome shotgun (WGS) entry which is preliminary data.</text>
</comment>
<dbReference type="RefSeq" id="WP_145692914.1">
    <property type="nucleotide sequence ID" value="NZ_VLJT01000049.1"/>
</dbReference>
<dbReference type="EMBL" id="VLJT01000049">
    <property type="protein sequence ID" value="TWH09973.1"/>
    <property type="molecule type" value="Genomic_DNA"/>
</dbReference>
<reference evidence="1 2" key="1">
    <citation type="submission" date="2019-07" db="EMBL/GenBank/DDBJ databases">
        <title>Genome sequencing of lignin-degrading bacterial isolates.</title>
        <authorList>
            <person name="Gladden J."/>
        </authorList>
    </citation>
    <scope>NUCLEOTIDE SEQUENCE [LARGE SCALE GENOMIC DNA]</scope>
    <source>
        <strain evidence="1 2">J45</strain>
    </source>
</reference>
<dbReference type="AlphaFoldDB" id="A0A562DK87"/>
<gene>
    <name evidence="1" type="ORF">L618_004900000080</name>
</gene>
<accession>A0A562DK87</accession>
<dbReference type="Proteomes" id="UP000317573">
    <property type="component" value="Unassembled WGS sequence"/>
</dbReference>
<evidence type="ECO:0000313" key="2">
    <source>
        <dbReference type="Proteomes" id="UP000317573"/>
    </source>
</evidence>